<keyword evidence="3" id="KW-1185">Reference proteome</keyword>
<dbReference type="PANTHER" id="PTHR33877">
    <property type="entry name" value="SLL1193 PROTEIN"/>
    <property type="match status" value="1"/>
</dbReference>
<name>A0A951IUK4_9BACT</name>
<organism evidence="2 3">
    <name type="scientific">Arthrospiribacter ruber</name>
    <dbReference type="NCBI Taxonomy" id="2487934"/>
    <lineage>
        <taxon>Bacteria</taxon>
        <taxon>Pseudomonadati</taxon>
        <taxon>Bacteroidota</taxon>
        <taxon>Cytophagia</taxon>
        <taxon>Cytophagales</taxon>
        <taxon>Cyclobacteriaceae</taxon>
        <taxon>Arthrospiribacter</taxon>
    </lineage>
</organism>
<dbReference type="PANTHER" id="PTHR33877:SF2">
    <property type="entry name" value="OS07G0170200 PROTEIN"/>
    <property type="match status" value="1"/>
</dbReference>
<dbReference type="SMART" id="SM00507">
    <property type="entry name" value="HNHc"/>
    <property type="match status" value="1"/>
</dbReference>
<dbReference type="AlphaFoldDB" id="A0A951IUK4"/>
<evidence type="ECO:0000259" key="1">
    <source>
        <dbReference type="SMART" id="SM00507"/>
    </source>
</evidence>
<proteinExistence type="predicted"/>
<dbReference type="InterPro" id="IPR029471">
    <property type="entry name" value="HNH_5"/>
</dbReference>
<protein>
    <submittedName>
        <fullName evidence="2">HNH endonuclease</fullName>
    </submittedName>
</protein>
<keyword evidence="2" id="KW-0255">Endonuclease</keyword>
<comment type="caution">
    <text evidence="2">The sequence shown here is derived from an EMBL/GenBank/DDBJ whole genome shotgun (WGS) entry which is preliminary data.</text>
</comment>
<reference evidence="2 3" key="1">
    <citation type="journal article" date="2020" name="Syst. Appl. Microbiol.">
        <title>Arthrospiribacter ruber gen. nov., sp. nov., a novel bacterium isolated from Arthrospira cultures.</title>
        <authorList>
            <person name="Waleron M."/>
            <person name="Misztak A."/>
            <person name="Waleron M.M."/>
            <person name="Furmaniak M."/>
            <person name="Mrozik A."/>
            <person name="Waleron K."/>
        </authorList>
    </citation>
    <scope>NUCLEOTIDE SEQUENCE [LARGE SCALE GENOMIC DNA]</scope>
    <source>
        <strain evidence="2 3">DPMB0001</strain>
    </source>
</reference>
<dbReference type="CDD" id="cd00085">
    <property type="entry name" value="HNHc"/>
    <property type="match status" value="1"/>
</dbReference>
<feature type="domain" description="HNH nuclease" evidence="1">
    <location>
        <begin position="71"/>
        <end position="121"/>
    </location>
</feature>
<keyword evidence="2" id="KW-0540">Nuclease</keyword>
<keyword evidence="2" id="KW-0378">Hydrolase</keyword>
<accession>A0A951IUK4</accession>
<dbReference type="EMBL" id="RPHB01000001">
    <property type="protein sequence ID" value="MBW3466249.1"/>
    <property type="molecule type" value="Genomic_DNA"/>
</dbReference>
<dbReference type="RefSeq" id="WP_219286041.1">
    <property type="nucleotide sequence ID" value="NZ_RPHB01000001.1"/>
</dbReference>
<dbReference type="Pfam" id="PF14279">
    <property type="entry name" value="HNH_5"/>
    <property type="match status" value="1"/>
</dbReference>
<gene>
    <name evidence="2" type="ORF">EGN73_00265</name>
</gene>
<dbReference type="GO" id="GO:0004519">
    <property type="term" value="F:endonuclease activity"/>
    <property type="evidence" value="ECO:0007669"/>
    <property type="project" value="UniProtKB-KW"/>
</dbReference>
<dbReference type="InterPro" id="IPR052892">
    <property type="entry name" value="NA-targeting_endonuclease"/>
</dbReference>
<dbReference type="Proteomes" id="UP000727490">
    <property type="component" value="Unassembled WGS sequence"/>
</dbReference>
<dbReference type="InterPro" id="IPR003615">
    <property type="entry name" value="HNH_nuc"/>
</dbReference>
<evidence type="ECO:0000313" key="3">
    <source>
        <dbReference type="Proteomes" id="UP000727490"/>
    </source>
</evidence>
<sequence length="171" mass="19575">MEKRVLVLNLDHSPIAVVNVQKALILVFLEKVSTLSHYESLVIRTVSKDFKYPAVIRLNEYRNIPYKGVLLNRANLFRRDGNECQYCGSKKQLTIDHVIPKSKGGKTNWSNLVTACHRCNVMKGDKTPEQMGMKLRTIPFRPTLGFFLAEYAERHAGEWLPFLEVKTVGVK</sequence>
<evidence type="ECO:0000313" key="2">
    <source>
        <dbReference type="EMBL" id="MBW3466249.1"/>
    </source>
</evidence>